<feature type="domain" description="Ubiquitin-like" evidence="5">
    <location>
        <begin position="8"/>
        <end position="60"/>
    </location>
</feature>
<sequence>MARREEEVAITLKLVSHDDQTNLKVKMPKSVKMMKVKERVQAEFDIPAEEQIILFRGKYIAKRYMTQKEDAFQPLNMPDLEEIVNEAGEEGLQMTVIHKPFRLESFMKQEDVEEEDYDVKLRNSKASLLHRAVRRCEISVVQELLVKEAFTRVNARDRAGQTALHAACTAWQRESAKLILESEQFQAVYKKDLDGRTALHYVAYWGDLEVARLILAHPKIGRRHILMEDCYGHTPMALASDCGHDKLLEAMQEALASKGEDEEPLADEEPSRPSSPVAPRPEDEEEEKPPPEKRTNYDQTYSG</sequence>
<comment type="caution">
    <text evidence="6">The sequence shown here is derived from an EMBL/GenBank/DDBJ whole genome shotgun (WGS) entry which is preliminary data.</text>
</comment>
<name>A0ABP0I102_9DINO</name>
<dbReference type="Gene3D" id="1.25.40.20">
    <property type="entry name" value="Ankyrin repeat-containing domain"/>
    <property type="match status" value="1"/>
</dbReference>
<dbReference type="Pfam" id="PF12796">
    <property type="entry name" value="Ank_2"/>
    <property type="match status" value="2"/>
</dbReference>
<evidence type="ECO:0000256" key="3">
    <source>
        <dbReference type="PROSITE-ProRule" id="PRU00023"/>
    </source>
</evidence>
<dbReference type="PROSITE" id="PS50297">
    <property type="entry name" value="ANK_REP_REGION"/>
    <property type="match status" value="1"/>
</dbReference>
<dbReference type="PROSITE" id="PS50053">
    <property type="entry name" value="UBIQUITIN_2"/>
    <property type="match status" value="1"/>
</dbReference>
<dbReference type="InterPro" id="IPR036770">
    <property type="entry name" value="Ankyrin_rpt-contain_sf"/>
</dbReference>
<dbReference type="Proteomes" id="UP001642484">
    <property type="component" value="Unassembled WGS sequence"/>
</dbReference>
<dbReference type="InterPro" id="IPR029071">
    <property type="entry name" value="Ubiquitin-like_domsf"/>
</dbReference>
<dbReference type="InterPro" id="IPR000626">
    <property type="entry name" value="Ubiquitin-like_dom"/>
</dbReference>
<protein>
    <recommendedName>
        <fullName evidence="5">Ubiquitin-like domain-containing protein</fullName>
    </recommendedName>
</protein>
<feature type="region of interest" description="Disordered" evidence="4">
    <location>
        <begin position="253"/>
        <end position="303"/>
    </location>
</feature>
<gene>
    <name evidence="6" type="ORF">CCMP2556_LOCUS3856</name>
</gene>
<feature type="repeat" description="ANK" evidence="3">
    <location>
        <begin position="194"/>
        <end position="215"/>
    </location>
</feature>
<evidence type="ECO:0000259" key="5">
    <source>
        <dbReference type="PROSITE" id="PS50053"/>
    </source>
</evidence>
<proteinExistence type="predicted"/>
<evidence type="ECO:0000313" key="7">
    <source>
        <dbReference type="Proteomes" id="UP001642484"/>
    </source>
</evidence>
<dbReference type="PROSITE" id="PS50088">
    <property type="entry name" value="ANK_REPEAT"/>
    <property type="match status" value="1"/>
</dbReference>
<reference evidence="6 7" key="1">
    <citation type="submission" date="2024-02" db="EMBL/GenBank/DDBJ databases">
        <authorList>
            <person name="Chen Y."/>
            <person name="Shah S."/>
            <person name="Dougan E. K."/>
            <person name="Thang M."/>
            <person name="Chan C."/>
        </authorList>
    </citation>
    <scope>NUCLEOTIDE SEQUENCE [LARGE SCALE GENOMIC DNA]</scope>
</reference>
<evidence type="ECO:0000313" key="6">
    <source>
        <dbReference type="EMBL" id="CAK8994970.1"/>
    </source>
</evidence>
<keyword evidence="7" id="KW-1185">Reference proteome</keyword>
<accession>A0ABP0I102</accession>
<dbReference type="SUPFAM" id="SSF48403">
    <property type="entry name" value="Ankyrin repeat"/>
    <property type="match status" value="1"/>
</dbReference>
<dbReference type="SMART" id="SM00248">
    <property type="entry name" value="ANK"/>
    <property type="match status" value="4"/>
</dbReference>
<organism evidence="6 7">
    <name type="scientific">Durusdinium trenchii</name>
    <dbReference type="NCBI Taxonomy" id="1381693"/>
    <lineage>
        <taxon>Eukaryota</taxon>
        <taxon>Sar</taxon>
        <taxon>Alveolata</taxon>
        <taxon>Dinophyceae</taxon>
        <taxon>Suessiales</taxon>
        <taxon>Symbiodiniaceae</taxon>
        <taxon>Durusdinium</taxon>
    </lineage>
</organism>
<keyword evidence="2 3" id="KW-0040">ANK repeat</keyword>
<evidence type="ECO:0000256" key="2">
    <source>
        <dbReference type="ARBA" id="ARBA00023043"/>
    </source>
</evidence>
<dbReference type="InterPro" id="IPR002110">
    <property type="entry name" value="Ankyrin_rpt"/>
</dbReference>
<dbReference type="PANTHER" id="PTHR24198:SF165">
    <property type="entry name" value="ANKYRIN REPEAT-CONTAINING PROTEIN-RELATED"/>
    <property type="match status" value="1"/>
</dbReference>
<dbReference type="SUPFAM" id="SSF54236">
    <property type="entry name" value="Ubiquitin-like"/>
    <property type="match status" value="1"/>
</dbReference>
<keyword evidence="1" id="KW-0677">Repeat</keyword>
<evidence type="ECO:0000256" key="4">
    <source>
        <dbReference type="SAM" id="MobiDB-lite"/>
    </source>
</evidence>
<evidence type="ECO:0000256" key="1">
    <source>
        <dbReference type="ARBA" id="ARBA00022737"/>
    </source>
</evidence>
<dbReference type="PANTHER" id="PTHR24198">
    <property type="entry name" value="ANKYRIN REPEAT AND PROTEIN KINASE DOMAIN-CONTAINING PROTEIN"/>
    <property type="match status" value="1"/>
</dbReference>
<dbReference type="EMBL" id="CAXAMN010001536">
    <property type="protein sequence ID" value="CAK8994970.1"/>
    <property type="molecule type" value="Genomic_DNA"/>
</dbReference>